<reference evidence="1 2" key="1">
    <citation type="journal article" date="2009" name="Stand. Genomic Sci.">
        <title>Complete genome sequence of Stackebrandtia nassauensis type strain (LLR-40K-21).</title>
        <authorList>
            <person name="Munk C."/>
            <person name="Lapidus A."/>
            <person name="Copeland A."/>
            <person name="Jando M."/>
            <person name="Mayilraj S."/>
            <person name="Glavina Del Rio T."/>
            <person name="Nolan M."/>
            <person name="Chen F."/>
            <person name="Lucas S."/>
            <person name="Tice H."/>
            <person name="Cheng J.F."/>
            <person name="Han C."/>
            <person name="Detter J.C."/>
            <person name="Bruce D."/>
            <person name="Goodwin L."/>
            <person name="Chain P."/>
            <person name="Pitluck S."/>
            <person name="Goker M."/>
            <person name="Ovchinikova G."/>
            <person name="Pati A."/>
            <person name="Ivanova N."/>
            <person name="Mavromatis K."/>
            <person name="Chen A."/>
            <person name="Palaniappan K."/>
            <person name="Land M."/>
            <person name="Hauser L."/>
            <person name="Chang Y.J."/>
            <person name="Jeffries C.D."/>
            <person name="Bristow J."/>
            <person name="Eisen J.A."/>
            <person name="Markowitz V."/>
            <person name="Hugenholtz P."/>
            <person name="Kyrpides N.C."/>
            <person name="Klenk H.P."/>
        </authorList>
    </citation>
    <scope>NUCLEOTIDE SEQUENCE [LARGE SCALE GENOMIC DNA]</scope>
    <source>
        <strain evidence="2">DSM 44728 / CIP 108903 / NRRL B-16338 / NBRC 102104 / LLR-40K-21</strain>
    </source>
</reference>
<dbReference type="KEGG" id="sna:Snas_5284"/>
<dbReference type="STRING" id="446470.Snas_5284"/>
<evidence type="ECO:0000313" key="2">
    <source>
        <dbReference type="Proteomes" id="UP000000844"/>
    </source>
</evidence>
<dbReference type="EMBL" id="CP001778">
    <property type="protein sequence ID" value="ADD44918.1"/>
    <property type="molecule type" value="Genomic_DNA"/>
</dbReference>
<proteinExistence type="predicted"/>
<dbReference type="InterPro" id="IPR021375">
    <property type="entry name" value="DUF2997"/>
</dbReference>
<accession>D3QC29</accession>
<sequence length="66" mass="7076">MAEETVEVVITPDGKVEVKVAGFAGTECLTATEALLRSLGGQVEEQTLTAEAYQDVEETRQHHTGT</sequence>
<dbReference type="AlphaFoldDB" id="D3QC29"/>
<dbReference type="Proteomes" id="UP000000844">
    <property type="component" value="Chromosome"/>
</dbReference>
<protein>
    <recommendedName>
        <fullName evidence="3">DUF2997 domain-containing protein</fullName>
    </recommendedName>
</protein>
<dbReference type="Pfam" id="PF11211">
    <property type="entry name" value="DUF2997"/>
    <property type="match status" value="1"/>
</dbReference>
<dbReference type="RefSeq" id="WP_013020489.1">
    <property type="nucleotide sequence ID" value="NC_013947.1"/>
</dbReference>
<dbReference type="HOGENOM" id="CLU_180396_2_0_11"/>
<name>D3QC29_STANL</name>
<keyword evidence="2" id="KW-1185">Reference proteome</keyword>
<gene>
    <name evidence="1" type="ordered locus">Snas_5284</name>
</gene>
<organism evidence="1 2">
    <name type="scientific">Stackebrandtia nassauensis (strain DSM 44728 / CIP 108903 / NRRL B-16338 / NBRC 102104 / LLR-40K-21)</name>
    <dbReference type="NCBI Taxonomy" id="446470"/>
    <lineage>
        <taxon>Bacteria</taxon>
        <taxon>Bacillati</taxon>
        <taxon>Actinomycetota</taxon>
        <taxon>Actinomycetes</taxon>
        <taxon>Glycomycetales</taxon>
        <taxon>Glycomycetaceae</taxon>
        <taxon>Stackebrandtia</taxon>
    </lineage>
</organism>
<evidence type="ECO:0000313" key="1">
    <source>
        <dbReference type="EMBL" id="ADD44918.1"/>
    </source>
</evidence>
<evidence type="ECO:0008006" key="3">
    <source>
        <dbReference type="Google" id="ProtNLM"/>
    </source>
</evidence>